<dbReference type="AlphaFoldDB" id="A0A915JZ65"/>
<protein>
    <submittedName>
        <fullName evidence="2">Uncharacterized protein</fullName>
    </submittedName>
</protein>
<sequence length="67" mass="7516">MEVEEKEVEGGRVYLRAPPLTPATPLGPQCELLLDFEKLFMMMMGKCSIIVSSIEIDEDISSEETTH</sequence>
<proteinExistence type="predicted"/>
<accession>A0A915JZ65</accession>
<organism evidence="1 2">
    <name type="scientific">Romanomermis culicivorax</name>
    <name type="common">Nematode worm</name>
    <dbReference type="NCBI Taxonomy" id="13658"/>
    <lineage>
        <taxon>Eukaryota</taxon>
        <taxon>Metazoa</taxon>
        <taxon>Ecdysozoa</taxon>
        <taxon>Nematoda</taxon>
        <taxon>Enoplea</taxon>
        <taxon>Dorylaimia</taxon>
        <taxon>Mermithida</taxon>
        <taxon>Mermithoidea</taxon>
        <taxon>Mermithidae</taxon>
        <taxon>Romanomermis</taxon>
    </lineage>
</organism>
<evidence type="ECO:0000313" key="1">
    <source>
        <dbReference type="Proteomes" id="UP000887565"/>
    </source>
</evidence>
<reference evidence="2" key="1">
    <citation type="submission" date="2022-11" db="UniProtKB">
        <authorList>
            <consortium name="WormBaseParasite"/>
        </authorList>
    </citation>
    <scope>IDENTIFICATION</scope>
</reference>
<dbReference type="WBParaSite" id="nRc.2.0.1.t31270-RA">
    <property type="protein sequence ID" value="nRc.2.0.1.t31270-RA"/>
    <property type="gene ID" value="nRc.2.0.1.g31270"/>
</dbReference>
<name>A0A915JZ65_ROMCU</name>
<keyword evidence="1" id="KW-1185">Reference proteome</keyword>
<dbReference type="Proteomes" id="UP000887565">
    <property type="component" value="Unplaced"/>
</dbReference>
<evidence type="ECO:0000313" key="2">
    <source>
        <dbReference type="WBParaSite" id="nRc.2.0.1.t31270-RA"/>
    </source>
</evidence>